<dbReference type="GO" id="GO:0035438">
    <property type="term" value="F:cyclic-di-GMP binding"/>
    <property type="evidence" value="ECO:0007669"/>
    <property type="project" value="InterPro"/>
</dbReference>
<dbReference type="InterPro" id="IPR009875">
    <property type="entry name" value="PilZ_domain"/>
</dbReference>
<evidence type="ECO:0000313" key="3">
    <source>
        <dbReference type="Proteomes" id="UP000189935"/>
    </source>
</evidence>
<dbReference type="Pfam" id="PF07238">
    <property type="entry name" value="PilZ"/>
    <property type="match status" value="1"/>
</dbReference>
<dbReference type="RefSeq" id="WP_079543712.1">
    <property type="nucleotide sequence ID" value="NZ_LT670844.1"/>
</dbReference>
<feature type="domain" description="PilZ" evidence="1">
    <location>
        <begin position="5"/>
        <end position="78"/>
    </location>
</feature>
<evidence type="ECO:0000313" key="2">
    <source>
        <dbReference type="EMBL" id="SHL68716.1"/>
    </source>
</evidence>
<dbReference type="Proteomes" id="UP000189935">
    <property type="component" value="Chromosome I"/>
</dbReference>
<accession>A0A1M7CN75</accession>
<dbReference type="EMBL" id="LT670844">
    <property type="protein sequence ID" value="SHL68716.1"/>
    <property type="molecule type" value="Genomic_DNA"/>
</dbReference>
<dbReference type="OrthoDB" id="7188320at2"/>
<name>A0A1M7CN75_9BRAD</name>
<gene>
    <name evidence="2" type="ORF">SAMN05444159_6546</name>
</gene>
<reference evidence="2 3" key="1">
    <citation type="submission" date="2016-11" db="EMBL/GenBank/DDBJ databases">
        <authorList>
            <person name="Jaros S."/>
            <person name="Januszkiewicz K."/>
            <person name="Wedrychowicz H."/>
        </authorList>
    </citation>
    <scope>NUCLEOTIDE SEQUENCE [LARGE SCALE GENOMIC DNA]</scope>
    <source>
        <strain evidence="2 3">GAS499</strain>
    </source>
</reference>
<dbReference type="Gene3D" id="2.40.10.220">
    <property type="entry name" value="predicted glycosyltransferase like domains"/>
    <property type="match status" value="1"/>
</dbReference>
<proteinExistence type="predicted"/>
<protein>
    <submittedName>
        <fullName evidence="2">PilZ domain-containing protein</fullName>
    </submittedName>
</protein>
<dbReference type="AlphaFoldDB" id="A0A1M7CN75"/>
<dbReference type="SUPFAM" id="SSF141371">
    <property type="entry name" value="PilZ domain-like"/>
    <property type="match status" value="1"/>
</dbReference>
<evidence type="ECO:0000259" key="1">
    <source>
        <dbReference type="Pfam" id="PF07238"/>
    </source>
</evidence>
<organism evidence="2 3">
    <name type="scientific">Bradyrhizobium lablabi</name>
    <dbReference type="NCBI Taxonomy" id="722472"/>
    <lineage>
        <taxon>Bacteria</taxon>
        <taxon>Pseudomonadati</taxon>
        <taxon>Pseudomonadota</taxon>
        <taxon>Alphaproteobacteria</taxon>
        <taxon>Hyphomicrobiales</taxon>
        <taxon>Nitrobacteraceae</taxon>
        <taxon>Bradyrhizobium</taxon>
    </lineage>
</organism>
<sequence length="79" mass="8758">MDHDRDTQRQNAIRAGTISFDGSGIDCLVRNMSVGGANLEVESQIGIPSSFDLVINVEHSNHHCHVVWRKARRIGVAFD</sequence>